<keyword evidence="3" id="KW-0677">Repeat</keyword>
<feature type="signal peptide" evidence="5">
    <location>
        <begin position="1"/>
        <end position="19"/>
    </location>
</feature>
<name>A0A3B3RMN5_9TELE</name>
<keyword evidence="5" id="KW-0732">Signal</keyword>
<dbReference type="Proteomes" id="UP000261540">
    <property type="component" value="Unplaced"/>
</dbReference>
<dbReference type="Pfam" id="PF06907">
    <property type="entry name" value="LXN"/>
    <property type="match status" value="1"/>
</dbReference>
<reference evidence="7" key="2">
    <citation type="submission" date="2025-09" db="UniProtKB">
        <authorList>
            <consortium name="Ensembl"/>
        </authorList>
    </citation>
    <scope>IDENTIFICATION</scope>
</reference>
<feature type="chain" id="PRO_5017386307" evidence="5">
    <location>
        <begin position="20"/>
        <end position="294"/>
    </location>
</feature>
<dbReference type="InterPro" id="IPR046350">
    <property type="entry name" value="Cystatin_sf"/>
</dbReference>
<feature type="domain" description="Cystatin LXN-type" evidence="6">
    <location>
        <begin position="187"/>
        <end position="294"/>
    </location>
</feature>
<dbReference type="Ensembl" id="ENSPKIT00000000448.1">
    <property type="protein sequence ID" value="ENSPKIP00000019847.1"/>
    <property type="gene ID" value="ENSPKIG00000004854.1"/>
</dbReference>
<dbReference type="STRING" id="1676925.ENSPKIP00000019847"/>
<evidence type="ECO:0000256" key="5">
    <source>
        <dbReference type="SAM" id="SignalP"/>
    </source>
</evidence>
<dbReference type="OrthoDB" id="8898327at2759"/>
<evidence type="ECO:0000313" key="7">
    <source>
        <dbReference type="Ensembl" id="ENSPKIP00000019847.1"/>
    </source>
</evidence>
<dbReference type="InterPro" id="IPR049897">
    <property type="entry name" value="CYSTATIN_LXN"/>
</dbReference>
<dbReference type="FunFam" id="3.10.450.10:FF:000007">
    <property type="entry name" value="latexin"/>
    <property type="match status" value="1"/>
</dbReference>
<dbReference type="CTD" id="56925"/>
<dbReference type="PANTHER" id="PTHR28591">
    <property type="entry name" value="LATEXIN"/>
    <property type="match status" value="1"/>
</dbReference>
<evidence type="ECO:0000256" key="2">
    <source>
        <dbReference type="ARBA" id="ARBA00022690"/>
    </source>
</evidence>
<keyword evidence="2 4" id="KW-0646">Protease inhibitor</keyword>
<dbReference type="PANTHER" id="PTHR28591:SF1">
    <property type="entry name" value="LATEXIN"/>
    <property type="match status" value="1"/>
</dbReference>
<dbReference type="KEGG" id="pki:111847181"/>
<reference evidence="7" key="1">
    <citation type="submission" date="2025-08" db="UniProtKB">
        <authorList>
            <consortium name="Ensembl"/>
        </authorList>
    </citation>
    <scope>IDENTIFICATION</scope>
</reference>
<evidence type="ECO:0000256" key="3">
    <source>
        <dbReference type="ARBA" id="ARBA00022737"/>
    </source>
</evidence>
<dbReference type="GeneTree" id="ENSGT00530000063813"/>
<dbReference type="GO" id="GO:0005615">
    <property type="term" value="C:extracellular space"/>
    <property type="evidence" value="ECO:0007669"/>
    <property type="project" value="TreeGrafter"/>
</dbReference>
<dbReference type="PROSITE" id="PS52033">
    <property type="entry name" value="CYSTATIN_LXN"/>
    <property type="match status" value="2"/>
</dbReference>
<feature type="domain" description="Cystatin LXN-type" evidence="6">
    <location>
        <begin position="68"/>
        <end position="173"/>
    </location>
</feature>
<protein>
    <submittedName>
        <fullName evidence="7">Latexin</fullName>
    </submittedName>
</protein>
<dbReference type="InterPro" id="IPR009684">
    <property type="entry name" value="Latexin"/>
</dbReference>
<evidence type="ECO:0000256" key="1">
    <source>
        <dbReference type="ARBA" id="ARBA00010083"/>
    </source>
</evidence>
<dbReference type="GO" id="GO:0008191">
    <property type="term" value="F:metalloendopeptidase inhibitor activity"/>
    <property type="evidence" value="ECO:0007669"/>
    <property type="project" value="UniProtKB-UniRule"/>
</dbReference>
<proteinExistence type="inferred from homology"/>
<comment type="similarity">
    <text evidence="1 4">Belongs to the protease inhibitor I47 (latexin) family.</text>
</comment>
<dbReference type="AlphaFoldDB" id="A0A3B3RMN5"/>
<evidence type="ECO:0000259" key="6">
    <source>
        <dbReference type="PROSITE" id="PS52033"/>
    </source>
</evidence>
<dbReference type="Gene3D" id="3.10.450.10">
    <property type="match status" value="2"/>
</dbReference>
<evidence type="ECO:0000313" key="8">
    <source>
        <dbReference type="Proteomes" id="UP000261540"/>
    </source>
</evidence>
<dbReference type="SUPFAM" id="SSF54403">
    <property type="entry name" value="Cystatin/monellin"/>
    <property type="match status" value="2"/>
</dbReference>
<keyword evidence="8" id="KW-1185">Reference proteome</keyword>
<organism evidence="7 8">
    <name type="scientific">Paramormyrops kingsleyae</name>
    <dbReference type="NCBI Taxonomy" id="1676925"/>
    <lineage>
        <taxon>Eukaryota</taxon>
        <taxon>Metazoa</taxon>
        <taxon>Chordata</taxon>
        <taxon>Craniata</taxon>
        <taxon>Vertebrata</taxon>
        <taxon>Euteleostomi</taxon>
        <taxon>Actinopterygii</taxon>
        <taxon>Neopterygii</taxon>
        <taxon>Teleostei</taxon>
        <taxon>Osteoglossocephala</taxon>
        <taxon>Osteoglossomorpha</taxon>
        <taxon>Osteoglossiformes</taxon>
        <taxon>Mormyridae</taxon>
        <taxon>Paramormyrops</taxon>
    </lineage>
</organism>
<accession>A0A3B3RMN5</accession>
<evidence type="ECO:0000256" key="4">
    <source>
        <dbReference type="PROSITE-ProRule" id="PRU01377"/>
    </source>
</evidence>
<sequence>MFWCFCAVLVLAAPSPAQGSPTAASSGKPARGTDMLAAAGRLTQSIQKGSQISLTSPSSGIPEEAAMPVKDLNPAHYPARRAAIVAQHFLNTQHSSPCKLFLLDAISSATLQETEEKGNKYKLEFSLKDAVSNQSVGPCSAEVQFPSRGEEGAPLVQYSCQGLSAVNTTDQEESFYRRLRDSGSLVTANDIPDSYGHMAPEMKPLWRLGAAAASFIMLKESNESTLYNVAQVTNIMQQESEGDQLKFRYHILLHDMVSQEIIPWVLLFTWSPAEGVRVLSAEKQPRCPHGTASS</sequence>